<feature type="active site" description="Proton acceptor" evidence="7">
    <location>
        <position position="22"/>
    </location>
</feature>
<evidence type="ECO:0000256" key="6">
    <source>
        <dbReference type="ARBA" id="ARBA00050038"/>
    </source>
</evidence>
<evidence type="ECO:0000256" key="7">
    <source>
        <dbReference type="HAMAP-Rule" id="MF_00083"/>
    </source>
</evidence>
<organism evidence="8 9">
    <name type="scientific">Candidatus Andersenbacteria bacterium CG10_big_fil_rev_8_21_14_0_10_54_11</name>
    <dbReference type="NCBI Taxonomy" id="1974485"/>
    <lineage>
        <taxon>Bacteria</taxon>
        <taxon>Candidatus Anderseniibacteriota</taxon>
    </lineage>
</organism>
<dbReference type="Proteomes" id="UP000230731">
    <property type="component" value="Unassembled WGS sequence"/>
</dbReference>
<dbReference type="GO" id="GO:0006515">
    <property type="term" value="P:protein quality control for misfolded or incompletely synthesized proteins"/>
    <property type="evidence" value="ECO:0007669"/>
    <property type="project" value="UniProtKB-UniRule"/>
</dbReference>
<feature type="site" description="Discriminates between blocked and unblocked aminoacyl-tRNA" evidence="7">
    <location>
        <position position="12"/>
    </location>
</feature>
<feature type="binding site" evidence="7">
    <location>
        <position position="17"/>
    </location>
    <ligand>
        <name>tRNA</name>
        <dbReference type="ChEBI" id="CHEBI:17843"/>
    </ligand>
</feature>
<comment type="function">
    <text evidence="7">Catalyzes the release of premature peptidyl moieties from peptidyl-tRNA molecules trapped in stalled 50S ribosomal subunits, and thus maintains levels of free tRNAs and 50S ribosomes.</text>
</comment>
<dbReference type="HAMAP" id="MF_00083">
    <property type="entry name" value="Pept_tRNA_hydro_bact"/>
    <property type="match status" value="1"/>
</dbReference>
<keyword evidence="7" id="KW-0963">Cytoplasm</keyword>
<evidence type="ECO:0000256" key="1">
    <source>
        <dbReference type="ARBA" id="ARBA00013260"/>
    </source>
</evidence>
<dbReference type="AlphaFoldDB" id="A0A2M6WZX3"/>
<dbReference type="Gene3D" id="3.40.50.1470">
    <property type="entry name" value="Peptidyl-tRNA hydrolase"/>
    <property type="match status" value="1"/>
</dbReference>
<evidence type="ECO:0000256" key="3">
    <source>
        <dbReference type="ARBA" id="ARBA00022801"/>
    </source>
</evidence>
<evidence type="ECO:0000256" key="4">
    <source>
        <dbReference type="ARBA" id="ARBA00022884"/>
    </source>
</evidence>
<evidence type="ECO:0000313" key="9">
    <source>
        <dbReference type="Proteomes" id="UP000230731"/>
    </source>
</evidence>
<comment type="function">
    <text evidence="7">Hydrolyzes ribosome-free peptidyl-tRNAs (with 1 or more amino acids incorporated), which drop off the ribosome during protein synthesis, or as a result of ribosome stalling.</text>
</comment>
<dbReference type="NCBIfam" id="TIGR00447">
    <property type="entry name" value="pth"/>
    <property type="match status" value="1"/>
</dbReference>
<dbReference type="InterPro" id="IPR036416">
    <property type="entry name" value="Pept_tRNA_hydro_sf"/>
</dbReference>
<dbReference type="GO" id="GO:0004045">
    <property type="term" value="F:peptidyl-tRNA hydrolase activity"/>
    <property type="evidence" value="ECO:0007669"/>
    <property type="project" value="UniProtKB-UniRule"/>
</dbReference>
<dbReference type="CDD" id="cd00462">
    <property type="entry name" value="PTH"/>
    <property type="match status" value="1"/>
</dbReference>
<dbReference type="InterPro" id="IPR001328">
    <property type="entry name" value="Pept_tRNA_hydro"/>
</dbReference>
<sequence>MTDGMLFVGLGNPDKEYAGTRHNLGRDVMRLFEAKGLDMALVSFFYPATFMNDSGTAVADRLRYLRLEPRRLLVAHDDAELLLGTMRLECGGSARGHNGIRSVIAALGTPDFNRLRLGVGRPPAGEDMHNFVLGQFSEEERKVVAETTQQACEELEQFVRKAGTKI</sequence>
<proteinExistence type="inferred from homology"/>
<keyword evidence="4 7" id="KW-0694">RNA-binding</keyword>
<evidence type="ECO:0000256" key="5">
    <source>
        <dbReference type="ARBA" id="ARBA00038063"/>
    </source>
</evidence>
<feature type="binding site" evidence="7">
    <location>
        <position position="52"/>
    </location>
    <ligand>
        <name>tRNA</name>
        <dbReference type="ChEBI" id="CHEBI:17843"/>
    </ligand>
</feature>
<comment type="caution">
    <text evidence="8">The sequence shown here is derived from an EMBL/GenBank/DDBJ whole genome shotgun (WGS) entry which is preliminary data.</text>
</comment>
<dbReference type="GO" id="GO:0072344">
    <property type="term" value="P:rescue of stalled ribosome"/>
    <property type="evidence" value="ECO:0007669"/>
    <property type="project" value="UniProtKB-UniRule"/>
</dbReference>
<dbReference type="PANTHER" id="PTHR17224:SF1">
    <property type="entry name" value="PEPTIDYL-TRNA HYDROLASE"/>
    <property type="match status" value="1"/>
</dbReference>
<gene>
    <name evidence="7" type="primary">pth</name>
    <name evidence="8" type="ORF">COT71_01040</name>
</gene>
<protein>
    <recommendedName>
        <fullName evidence="6 7">Peptidyl-tRNA hydrolase</fullName>
        <shortName evidence="7">Pth</shortName>
        <ecNumber evidence="1 7">3.1.1.29</ecNumber>
    </recommendedName>
</protein>
<keyword evidence="3 7" id="KW-0378">Hydrolase</keyword>
<name>A0A2M6WZX3_9BACT</name>
<dbReference type="Pfam" id="PF01195">
    <property type="entry name" value="Pept_tRNA_hydro"/>
    <property type="match status" value="1"/>
</dbReference>
<keyword evidence="2 7" id="KW-0820">tRNA-binding</keyword>
<dbReference type="GO" id="GO:0005737">
    <property type="term" value="C:cytoplasm"/>
    <property type="evidence" value="ECO:0007669"/>
    <property type="project" value="UniProtKB-SubCell"/>
</dbReference>
<evidence type="ECO:0000256" key="2">
    <source>
        <dbReference type="ARBA" id="ARBA00022555"/>
    </source>
</evidence>
<dbReference type="EMBL" id="PEZP01000012">
    <property type="protein sequence ID" value="PIT98351.1"/>
    <property type="molecule type" value="Genomic_DNA"/>
</dbReference>
<dbReference type="SUPFAM" id="SSF53178">
    <property type="entry name" value="Peptidyl-tRNA hydrolase-like"/>
    <property type="match status" value="1"/>
</dbReference>
<accession>A0A2M6WZX3</accession>
<dbReference type="EC" id="3.1.1.29" evidence="1 7"/>
<dbReference type="PANTHER" id="PTHR17224">
    <property type="entry name" value="PEPTIDYL-TRNA HYDROLASE"/>
    <property type="match status" value="1"/>
</dbReference>
<comment type="subunit">
    <text evidence="7">Monomer.</text>
</comment>
<feature type="binding site" evidence="7">
    <location>
        <position position="98"/>
    </location>
    <ligand>
        <name>tRNA</name>
        <dbReference type="ChEBI" id="CHEBI:17843"/>
    </ligand>
</feature>
<comment type="similarity">
    <text evidence="5 7">Belongs to the PTH family.</text>
</comment>
<evidence type="ECO:0000313" key="8">
    <source>
        <dbReference type="EMBL" id="PIT98351.1"/>
    </source>
</evidence>
<comment type="catalytic activity">
    <reaction evidence="7">
        <text>an N-acyl-L-alpha-aminoacyl-tRNA + H2O = an N-acyl-L-amino acid + a tRNA + H(+)</text>
        <dbReference type="Rhea" id="RHEA:54448"/>
        <dbReference type="Rhea" id="RHEA-COMP:10123"/>
        <dbReference type="Rhea" id="RHEA-COMP:13883"/>
        <dbReference type="ChEBI" id="CHEBI:15377"/>
        <dbReference type="ChEBI" id="CHEBI:15378"/>
        <dbReference type="ChEBI" id="CHEBI:59874"/>
        <dbReference type="ChEBI" id="CHEBI:78442"/>
        <dbReference type="ChEBI" id="CHEBI:138191"/>
        <dbReference type="EC" id="3.1.1.29"/>
    </reaction>
</comment>
<feature type="binding site" evidence="7">
    <location>
        <position position="50"/>
    </location>
    <ligand>
        <name>tRNA</name>
        <dbReference type="ChEBI" id="CHEBI:17843"/>
    </ligand>
</feature>
<dbReference type="PROSITE" id="PS01196">
    <property type="entry name" value="PEPT_TRNA_HYDROL_2"/>
    <property type="match status" value="1"/>
</dbReference>
<dbReference type="GO" id="GO:0000049">
    <property type="term" value="F:tRNA binding"/>
    <property type="evidence" value="ECO:0007669"/>
    <property type="project" value="UniProtKB-UniRule"/>
</dbReference>
<reference evidence="9" key="1">
    <citation type="submission" date="2017-09" db="EMBL/GenBank/DDBJ databases">
        <title>Depth-based differentiation of microbial function through sediment-hosted aquifers and enrichment of novel symbionts in the deep terrestrial subsurface.</title>
        <authorList>
            <person name="Probst A.J."/>
            <person name="Ladd B."/>
            <person name="Jarett J.K."/>
            <person name="Geller-Mcgrath D.E."/>
            <person name="Sieber C.M.K."/>
            <person name="Emerson J.B."/>
            <person name="Anantharaman K."/>
            <person name="Thomas B.C."/>
            <person name="Malmstrom R."/>
            <person name="Stieglmeier M."/>
            <person name="Klingl A."/>
            <person name="Woyke T."/>
            <person name="Ryan C.M."/>
            <person name="Banfield J.F."/>
        </authorList>
    </citation>
    <scope>NUCLEOTIDE SEQUENCE [LARGE SCALE GENOMIC DNA]</scope>
</reference>
<dbReference type="InterPro" id="IPR018171">
    <property type="entry name" value="Pept_tRNA_hydro_CS"/>
</dbReference>
<feature type="site" description="Stabilizes the basic form of H active site to accept a proton" evidence="7">
    <location>
        <position position="77"/>
    </location>
</feature>
<comment type="subcellular location">
    <subcellularLocation>
        <location evidence="7">Cytoplasm</location>
    </subcellularLocation>
</comment>